<keyword evidence="3" id="KW-1185">Reference proteome</keyword>
<organism evidence="2 3">
    <name type="scientific">Sessilibacter corallicola</name>
    <dbReference type="NCBI Taxonomy" id="2904075"/>
    <lineage>
        <taxon>Bacteria</taxon>
        <taxon>Pseudomonadati</taxon>
        <taxon>Pseudomonadota</taxon>
        <taxon>Gammaproteobacteria</taxon>
        <taxon>Cellvibrionales</taxon>
        <taxon>Cellvibrionaceae</taxon>
        <taxon>Sessilibacter</taxon>
    </lineage>
</organism>
<sequence>MSDEKEVIEKEVRDALKNQLMISHIDFVDLDDELNLESLTQTELRVYLEGQYGLKIDPESMPPAVMMTLESLVNHIVENKTKLAS</sequence>
<dbReference type="Proteomes" id="UP001465153">
    <property type="component" value="Unassembled WGS sequence"/>
</dbReference>
<dbReference type="InterPro" id="IPR036736">
    <property type="entry name" value="ACP-like_sf"/>
</dbReference>
<proteinExistence type="predicted"/>
<evidence type="ECO:0000313" key="2">
    <source>
        <dbReference type="EMBL" id="GAA6169956.1"/>
    </source>
</evidence>
<protein>
    <recommendedName>
        <fullName evidence="1">Carrier domain-containing protein</fullName>
    </recommendedName>
</protein>
<evidence type="ECO:0000259" key="1">
    <source>
        <dbReference type="PROSITE" id="PS50075"/>
    </source>
</evidence>
<reference evidence="2 3" key="1">
    <citation type="submission" date="2024-04" db="EMBL/GenBank/DDBJ databases">
        <title>Draft genome sequence of Sessilibacter corallicola NBRC 116591.</title>
        <authorList>
            <person name="Miyakawa T."/>
            <person name="Kusuya Y."/>
            <person name="Miura T."/>
        </authorList>
    </citation>
    <scope>NUCLEOTIDE SEQUENCE [LARGE SCALE GENOMIC DNA]</scope>
    <source>
        <strain evidence="2 3">KU-00831-HH</strain>
    </source>
</reference>
<dbReference type="InterPro" id="IPR009081">
    <property type="entry name" value="PP-bd_ACP"/>
</dbReference>
<dbReference type="RefSeq" id="WP_233088412.1">
    <property type="nucleotide sequence ID" value="NZ_BAABWN010000017.1"/>
</dbReference>
<name>A0ABQ0AE78_9GAMM</name>
<feature type="domain" description="Carrier" evidence="1">
    <location>
        <begin position="1"/>
        <end position="80"/>
    </location>
</feature>
<dbReference type="EMBL" id="BAABWN010000017">
    <property type="protein sequence ID" value="GAA6169956.1"/>
    <property type="molecule type" value="Genomic_DNA"/>
</dbReference>
<dbReference type="PROSITE" id="PS50075">
    <property type="entry name" value="CARRIER"/>
    <property type="match status" value="1"/>
</dbReference>
<dbReference type="Gene3D" id="1.10.1200.10">
    <property type="entry name" value="ACP-like"/>
    <property type="match status" value="1"/>
</dbReference>
<dbReference type="SUPFAM" id="SSF47336">
    <property type="entry name" value="ACP-like"/>
    <property type="match status" value="1"/>
</dbReference>
<accession>A0ABQ0AE78</accession>
<comment type="caution">
    <text evidence="2">The sequence shown here is derived from an EMBL/GenBank/DDBJ whole genome shotgun (WGS) entry which is preliminary data.</text>
</comment>
<evidence type="ECO:0000313" key="3">
    <source>
        <dbReference type="Proteomes" id="UP001465153"/>
    </source>
</evidence>
<gene>
    <name evidence="2" type="ORF">NBRC116591_37680</name>
</gene>